<protein>
    <recommendedName>
        <fullName evidence="1">RWD domain-containing protein</fullName>
    </recommendedName>
</protein>
<evidence type="ECO:0000259" key="1">
    <source>
        <dbReference type="PROSITE" id="PS50908"/>
    </source>
</evidence>
<dbReference type="CDD" id="cd23823">
    <property type="entry name" value="RWD_GCN2"/>
    <property type="match status" value="1"/>
</dbReference>
<dbReference type="PROSITE" id="PS50908">
    <property type="entry name" value="RWD"/>
    <property type="match status" value="1"/>
</dbReference>
<feature type="domain" description="RWD" evidence="1">
    <location>
        <begin position="10"/>
        <end position="80"/>
    </location>
</feature>
<dbReference type="PANTHER" id="PTHR12292">
    <property type="entry name" value="RWD DOMAIN-CONTAINING PROTEIN"/>
    <property type="match status" value="1"/>
</dbReference>
<dbReference type="VEuPathDB" id="FungiDB:H257_05922"/>
<dbReference type="Proteomes" id="UP000469452">
    <property type="component" value="Unassembled WGS sequence"/>
</dbReference>
<gene>
    <name evidence="2" type="ORF">AaE_005637</name>
</gene>
<organism evidence="2 3">
    <name type="scientific">Aphanomyces astaci</name>
    <name type="common">Crayfish plague agent</name>
    <dbReference type="NCBI Taxonomy" id="112090"/>
    <lineage>
        <taxon>Eukaryota</taxon>
        <taxon>Sar</taxon>
        <taxon>Stramenopiles</taxon>
        <taxon>Oomycota</taxon>
        <taxon>Saprolegniomycetes</taxon>
        <taxon>Saprolegniales</taxon>
        <taxon>Verrucalvaceae</taxon>
        <taxon>Aphanomyces</taxon>
    </lineage>
</organism>
<dbReference type="InterPro" id="IPR016135">
    <property type="entry name" value="UBQ-conjugating_enzyme/RWD"/>
</dbReference>
<evidence type="ECO:0000313" key="3">
    <source>
        <dbReference type="Proteomes" id="UP000469452"/>
    </source>
</evidence>
<dbReference type="InterPro" id="IPR040213">
    <property type="entry name" value="GIR2-like"/>
</dbReference>
<dbReference type="SUPFAM" id="SSF54495">
    <property type="entry name" value="UBC-like"/>
    <property type="match status" value="1"/>
</dbReference>
<comment type="caution">
    <text evidence="2">The sequence shown here is derived from an EMBL/GenBank/DDBJ whole genome shotgun (WGS) entry which is preliminary data.</text>
</comment>
<reference evidence="2 3" key="1">
    <citation type="submission" date="2019-06" db="EMBL/GenBank/DDBJ databases">
        <title>Genomics analysis of Aphanomyces spp. identifies a new class of oomycete effector associated with host adaptation.</title>
        <authorList>
            <person name="Gaulin E."/>
        </authorList>
    </citation>
    <scope>NUCLEOTIDE SEQUENCE [LARGE SCALE GENOMIC DNA]</scope>
    <source>
        <strain evidence="2 3">E</strain>
    </source>
</reference>
<dbReference type="EMBL" id="VJMI01011135">
    <property type="protein sequence ID" value="KAF0753647.1"/>
    <property type="molecule type" value="Genomic_DNA"/>
</dbReference>
<dbReference type="Pfam" id="PF05773">
    <property type="entry name" value="RWD"/>
    <property type="match status" value="1"/>
</dbReference>
<dbReference type="AlphaFoldDB" id="A0A6A5AK70"/>
<name>A0A6A5AK70_APHAT</name>
<sequence>MTDYAEEQTMEVEALESIYMDDFAKVQDSPLSMKVKLVPDQNGGINHVALSLVFTMPAKYPDALPLVRASRMWISNSRRV</sequence>
<evidence type="ECO:0000313" key="2">
    <source>
        <dbReference type="EMBL" id="KAF0753647.1"/>
    </source>
</evidence>
<dbReference type="Gene3D" id="3.10.110.10">
    <property type="entry name" value="Ubiquitin Conjugating Enzyme"/>
    <property type="match status" value="1"/>
</dbReference>
<dbReference type="InterPro" id="IPR006575">
    <property type="entry name" value="RWD_dom"/>
</dbReference>
<proteinExistence type="predicted"/>
<accession>A0A6A5AK70</accession>